<evidence type="ECO:0000313" key="3">
    <source>
        <dbReference type="EMBL" id="KDQ64327.1"/>
    </source>
</evidence>
<dbReference type="Proteomes" id="UP000027265">
    <property type="component" value="Unassembled WGS sequence"/>
</dbReference>
<keyword evidence="4" id="KW-1185">Reference proteome</keyword>
<protein>
    <recommendedName>
        <fullName evidence="2">DUF6697 domain-containing protein</fullName>
    </recommendedName>
</protein>
<dbReference type="AlphaFoldDB" id="A0A067QLC2"/>
<accession>A0A067QLC2</accession>
<evidence type="ECO:0000256" key="1">
    <source>
        <dbReference type="SAM" id="MobiDB-lite"/>
    </source>
</evidence>
<proteinExistence type="predicted"/>
<feature type="region of interest" description="Disordered" evidence="1">
    <location>
        <begin position="40"/>
        <end position="110"/>
    </location>
</feature>
<reference evidence="4" key="1">
    <citation type="journal article" date="2014" name="Proc. Natl. Acad. Sci. U.S.A.">
        <title>Extensive sampling of basidiomycete genomes demonstrates inadequacy of the white-rot/brown-rot paradigm for wood decay fungi.</title>
        <authorList>
            <person name="Riley R."/>
            <person name="Salamov A.A."/>
            <person name="Brown D.W."/>
            <person name="Nagy L.G."/>
            <person name="Floudas D."/>
            <person name="Held B.W."/>
            <person name="Levasseur A."/>
            <person name="Lombard V."/>
            <person name="Morin E."/>
            <person name="Otillar R."/>
            <person name="Lindquist E.A."/>
            <person name="Sun H."/>
            <person name="LaButti K.M."/>
            <person name="Schmutz J."/>
            <person name="Jabbour D."/>
            <person name="Luo H."/>
            <person name="Baker S.E."/>
            <person name="Pisabarro A.G."/>
            <person name="Walton J.D."/>
            <person name="Blanchette R.A."/>
            <person name="Henrissat B."/>
            <person name="Martin F."/>
            <person name="Cullen D."/>
            <person name="Hibbett D.S."/>
            <person name="Grigoriev I.V."/>
        </authorList>
    </citation>
    <scope>NUCLEOTIDE SEQUENCE [LARGE SCALE GENOMIC DNA]</scope>
    <source>
        <strain evidence="4">MUCL 33604</strain>
    </source>
</reference>
<feature type="domain" description="DUF6697" evidence="2">
    <location>
        <begin position="268"/>
        <end position="423"/>
    </location>
</feature>
<feature type="compositionally biased region" description="Polar residues" evidence="1">
    <location>
        <begin position="101"/>
        <end position="110"/>
    </location>
</feature>
<evidence type="ECO:0000259" key="2">
    <source>
        <dbReference type="Pfam" id="PF20411"/>
    </source>
</evidence>
<organism evidence="3 4">
    <name type="scientific">Jaapia argillacea MUCL 33604</name>
    <dbReference type="NCBI Taxonomy" id="933084"/>
    <lineage>
        <taxon>Eukaryota</taxon>
        <taxon>Fungi</taxon>
        <taxon>Dikarya</taxon>
        <taxon>Basidiomycota</taxon>
        <taxon>Agaricomycotina</taxon>
        <taxon>Agaricomycetes</taxon>
        <taxon>Agaricomycetidae</taxon>
        <taxon>Jaapiales</taxon>
        <taxon>Jaapiaceae</taxon>
        <taxon>Jaapia</taxon>
    </lineage>
</organism>
<dbReference type="HOGENOM" id="CLU_634705_0_0_1"/>
<dbReference type="InterPro" id="IPR046520">
    <property type="entry name" value="DUF6697"/>
</dbReference>
<evidence type="ECO:0000313" key="4">
    <source>
        <dbReference type="Proteomes" id="UP000027265"/>
    </source>
</evidence>
<dbReference type="EMBL" id="KL197709">
    <property type="protein sequence ID" value="KDQ64327.1"/>
    <property type="molecule type" value="Genomic_DNA"/>
</dbReference>
<dbReference type="Pfam" id="PF20411">
    <property type="entry name" value="DUF6697"/>
    <property type="match status" value="1"/>
</dbReference>
<feature type="compositionally biased region" description="Low complexity" evidence="1">
    <location>
        <begin position="75"/>
        <end position="85"/>
    </location>
</feature>
<name>A0A067QLC2_9AGAM</name>
<dbReference type="InParanoid" id="A0A067QLC2"/>
<sequence>MPVTHATSFPARHLRGHFATILLPSQSISSLRISQPTAFQGVDSQDAPPSFPDTPSVAVNSSSCQANVGDRRDPPSGSSPAASPSNLVNMLGSTDRDPSQAMISPTFSTGSQDLRRLPVVDTDRQSSHTKRKFSAIADDDAVKSDPKLKRMTFPSLRKSASLFVKKLVGQFRTSPERHELPTPGLTSSREHFTSKESVVTTPHDEINSGQLLPPPVIPDPNPAETSIPVIAVPQTRGFSRPFHFTRSSQGSVATFQIGSVRRRLHDGEWFPLAPGDDGRLVSAAPNAICGDRIFALIRGETYTAEGRKFYYGHYSSSIQPLPRHQFRELATGLKTTLAREVLVSGHADHALIRSRIGMQLSRNGARQLKNKAMAGSSKLPSLADAPGNLVTLALDDVLVAFESGEEHVCVVDLEFKSFDRDFEAFVLRELKN</sequence>
<feature type="compositionally biased region" description="Polar residues" evidence="1">
    <location>
        <begin position="57"/>
        <end position="66"/>
    </location>
</feature>
<gene>
    <name evidence="3" type="ORF">JAAARDRAFT_187671</name>
</gene>